<reference evidence="2 3" key="1">
    <citation type="submission" date="2019-03" db="EMBL/GenBank/DDBJ databases">
        <title>Single cell metagenomics reveals metabolic interactions within the superorganism composed of flagellate Streblomastix strix and complex community of Bacteroidetes bacteria on its surface.</title>
        <authorList>
            <person name="Treitli S.C."/>
            <person name="Kolisko M."/>
            <person name="Husnik F."/>
            <person name="Keeling P."/>
            <person name="Hampl V."/>
        </authorList>
    </citation>
    <scope>NUCLEOTIDE SEQUENCE [LARGE SCALE GENOMIC DNA]</scope>
    <source>
        <strain evidence="2">ST1C</strain>
    </source>
</reference>
<evidence type="ECO:0000313" key="3">
    <source>
        <dbReference type="Proteomes" id="UP000324800"/>
    </source>
</evidence>
<dbReference type="EMBL" id="SNRW01002558">
    <property type="protein sequence ID" value="KAA6392382.1"/>
    <property type="molecule type" value="Genomic_DNA"/>
</dbReference>
<accession>A0A5J4WCT5</accession>
<keyword evidence="1" id="KW-0812">Transmembrane</keyword>
<evidence type="ECO:0000256" key="1">
    <source>
        <dbReference type="SAM" id="Phobius"/>
    </source>
</evidence>
<gene>
    <name evidence="2" type="ORF">EZS28_012089</name>
</gene>
<organism evidence="2 3">
    <name type="scientific">Streblomastix strix</name>
    <dbReference type="NCBI Taxonomy" id="222440"/>
    <lineage>
        <taxon>Eukaryota</taxon>
        <taxon>Metamonada</taxon>
        <taxon>Preaxostyla</taxon>
        <taxon>Oxymonadida</taxon>
        <taxon>Streblomastigidae</taxon>
        <taxon>Streblomastix</taxon>
    </lineage>
</organism>
<keyword evidence="1" id="KW-1133">Transmembrane helix</keyword>
<dbReference type="AlphaFoldDB" id="A0A5J4WCT5"/>
<name>A0A5J4WCT5_9EUKA</name>
<sequence length="158" mass="18243">MQQTSEQITKLSHEDLPNSAVYPDIPPKSLLQKENLNTINDIGVLDWNRPPINDIYSRSPFETYQTGYKYDLFGNTLAYLKKPPNIFLKVIFLKIPFLIGILLGLKPQAQSPFERFLTTATSWRTDFQCGGPSRFLLVKLKRNTLYENHTPCRISHQN</sequence>
<dbReference type="Proteomes" id="UP000324800">
    <property type="component" value="Unassembled WGS sequence"/>
</dbReference>
<proteinExistence type="predicted"/>
<comment type="caution">
    <text evidence="2">The sequence shown here is derived from an EMBL/GenBank/DDBJ whole genome shotgun (WGS) entry which is preliminary data.</text>
</comment>
<protein>
    <submittedName>
        <fullName evidence="2">Uncharacterized protein</fullName>
    </submittedName>
</protein>
<keyword evidence="1" id="KW-0472">Membrane</keyword>
<evidence type="ECO:0000313" key="2">
    <source>
        <dbReference type="EMBL" id="KAA6392382.1"/>
    </source>
</evidence>
<feature type="transmembrane region" description="Helical" evidence="1">
    <location>
        <begin position="86"/>
        <end position="105"/>
    </location>
</feature>